<comment type="function">
    <text evidence="5">May play a key role in the regulation of the intracellular concentration of adenosylhomocysteine.</text>
</comment>
<evidence type="ECO:0000256" key="6">
    <source>
        <dbReference type="PIRSR" id="PIRSR001109-1"/>
    </source>
</evidence>
<dbReference type="GO" id="GO:0005829">
    <property type="term" value="C:cytosol"/>
    <property type="evidence" value="ECO:0007669"/>
    <property type="project" value="TreeGrafter"/>
</dbReference>
<reference evidence="11" key="1">
    <citation type="submission" date="2020-10" db="EMBL/GenBank/DDBJ databases">
        <authorList>
            <person name="Gilroy R."/>
        </authorList>
    </citation>
    <scope>NUCLEOTIDE SEQUENCE</scope>
    <source>
        <strain evidence="11">CHK152-2871</strain>
    </source>
</reference>
<dbReference type="PANTHER" id="PTHR23420">
    <property type="entry name" value="ADENOSYLHOMOCYSTEINASE"/>
    <property type="match status" value="1"/>
</dbReference>
<comment type="cofactor">
    <cofactor evidence="5 7 8">
        <name>NAD(+)</name>
        <dbReference type="ChEBI" id="CHEBI:57540"/>
    </cofactor>
    <text evidence="5 7 8">Binds 1 NAD(+) per subunit.</text>
</comment>
<dbReference type="InterPro" id="IPR042172">
    <property type="entry name" value="Adenosylhomocyst_ase-like_sf"/>
</dbReference>
<keyword evidence="3 5" id="KW-0378">Hydrolase</keyword>
<dbReference type="GO" id="GO:0071269">
    <property type="term" value="P:L-homocysteine biosynthetic process"/>
    <property type="evidence" value="ECO:0007669"/>
    <property type="project" value="UniProtKB-UniRule"/>
</dbReference>
<comment type="caution">
    <text evidence="5">Lacks conserved residue(s) required for the propagation of feature annotation.</text>
</comment>
<comment type="caution">
    <text evidence="11">The sequence shown here is derived from an EMBL/GenBank/DDBJ whole genome shotgun (WGS) entry which is preliminary data.</text>
</comment>
<keyword evidence="5" id="KW-0963">Cytoplasm</keyword>
<dbReference type="Gene3D" id="3.40.50.1480">
    <property type="entry name" value="Adenosylhomocysteinase-like"/>
    <property type="match status" value="1"/>
</dbReference>
<dbReference type="Pfam" id="PF00670">
    <property type="entry name" value="AdoHcyase_NAD"/>
    <property type="match status" value="1"/>
</dbReference>
<feature type="binding site" evidence="5">
    <location>
        <begin position="219"/>
        <end position="224"/>
    </location>
    <ligand>
        <name>NAD(+)</name>
        <dbReference type="ChEBI" id="CHEBI:57540"/>
    </ligand>
</feature>
<feature type="binding site" evidence="5 6">
    <location>
        <position position="58"/>
    </location>
    <ligand>
        <name>substrate</name>
    </ligand>
</feature>
<dbReference type="SMART" id="SM00997">
    <property type="entry name" value="AdoHcyase_NAD"/>
    <property type="match status" value="1"/>
</dbReference>
<dbReference type="Proteomes" id="UP000886865">
    <property type="component" value="Unassembled WGS sequence"/>
</dbReference>
<dbReference type="InterPro" id="IPR000043">
    <property type="entry name" value="Adenosylhomocysteinase-like"/>
</dbReference>
<feature type="binding site" evidence="5 6">
    <location>
        <position position="155"/>
    </location>
    <ligand>
        <name>substrate</name>
    </ligand>
</feature>
<gene>
    <name evidence="5" type="primary">ahcY</name>
    <name evidence="11" type="ORF">IAA86_07415</name>
</gene>
<organism evidence="11 12">
    <name type="scientific">Candidatus Galligastranaerophilus intestinavium</name>
    <dbReference type="NCBI Taxonomy" id="2840836"/>
    <lineage>
        <taxon>Bacteria</taxon>
        <taxon>Candidatus Galligastranaerophilus</taxon>
    </lineage>
</organism>
<dbReference type="SUPFAM" id="SSF52283">
    <property type="entry name" value="Formate/glycerate dehydrogenase catalytic domain-like"/>
    <property type="match status" value="1"/>
</dbReference>
<feature type="binding site" evidence="5 7">
    <location>
        <begin position="156"/>
        <end position="158"/>
    </location>
    <ligand>
        <name>NAD(+)</name>
        <dbReference type="ChEBI" id="CHEBI:57540"/>
    </ligand>
</feature>
<evidence type="ECO:0000256" key="8">
    <source>
        <dbReference type="RuleBase" id="RU000548"/>
    </source>
</evidence>
<feature type="domain" description="S-adenosyl-L-homocysteine hydrolase NAD binding" evidence="10">
    <location>
        <begin position="190"/>
        <end position="351"/>
    </location>
</feature>
<dbReference type="NCBIfam" id="NF004005">
    <property type="entry name" value="PRK05476.2-3"/>
    <property type="match status" value="1"/>
</dbReference>
<dbReference type="Pfam" id="PF05221">
    <property type="entry name" value="AdoHcyase"/>
    <property type="match status" value="2"/>
</dbReference>
<feature type="binding site" evidence="5 7">
    <location>
        <begin position="298"/>
        <end position="300"/>
    </location>
    <ligand>
        <name>NAD(+)</name>
        <dbReference type="ChEBI" id="CHEBI:57540"/>
    </ligand>
</feature>
<dbReference type="PIRSF" id="PIRSF001109">
    <property type="entry name" value="Ad_hcy_hydrolase"/>
    <property type="match status" value="1"/>
</dbReference>
<dbReference type="GO" id="GO:0033353">
    <property type="term" value="P:S-adenosylmethionine cycle"/>
    <property type="evidence" value="ECO:0007669"/>
    <property type="project" value="TreeGrafter"/>
</dbReference>
<evidence type="ECO:0000313" key="12">
    <source>
        <dbReference type="Proteomes" id="UP000886865"/>
    </source>
</evidence>
<dbReference type="FunFam" id="3.40.50.720:FF:000004">
    <property type="entry name" value="Adenosylhomocysteinase"/>
    <property type="match status" value="1"/>
</dbReference>
<evidence type="ECO:0000313" key="11">
    <source>
        <dbReference type="EMBL" id="HIS74833.1"/>
    </source>
</evidence>
<feature type="binding site" evidence="5">
    <location>
        <position position="190"/>
    </location>
    <ligand>
        <name>NAD(+)</name>
        <dbReference type="ChEBI" id="CHEBI:57540"/>
    </ligand>
</feature>
<evidence type="ECO:0000256" key="3">
    <source>
        <dbReference type="ARBA" id="ARBA00022801"/>
    </source>
</evidence>
<evidence type="ECO:0000256" key="9">
    <source>
        <dbReference type="RuleBase" id="RU004166"/>
    </source>
</evidence>
<evidence type="ECO:0000256" key="7">
    <source>
        <dbReference type="PIRSR" id="PIRSR001109-2"/>
    </source>
</evidence>
<comment type="catalytic activity">
    <reaction evidence="5 8">
        <text>S-adenosyl-L-homocysteine + H2O = L-homocysteine + adenosine</text>
        <dbReference type="Rhea" id="RHEA:21708"/>
        <dbReference type="ChEBI" id="CHEBI:15377"/>
        <dbReference type="ChEBI" id="CHEBI:16335"/>
        <dbReference type="ChEBI" id="CHEBI:57856"/>
        <dbReference type="ChEBI" id="CHEBI:58199"/>
        <dbReference type="EC" id="3.13.2.1"/>
    </reaction>
</comment>
<dbReference type="EC" id="3.13.2.1" evidence="5"/>
<name>A0A9D1FJF4_9BACT</name>
<feature type="binding site" evidence="7">
    <location>
        <begin position="221"/>
        <end position="226"/>
    </location>
    <ligand>
        <name>NAD(+)</name>
        <dbReference type="ChEBI" id="CHEBI:57540"/>
    </ligand>
</feature>
<dbReference type="AlphaFoldDB" id="A0A9D1FJF4"/>
<evidence type="ECO:0000256" key="2">
    <source>
        <dbReference type="ARBA" id="ARBA00022563"/>
    </source>
</evidence>
<feature type="binding site" evidence="5 7">
    <location>
        <position position="242"/>
    </location>
    <ligand>
        <name>NAD(+)</name>
        <dbReference type="ChEBI" id="CHEBI:57540"/>
    </ligand>
</feature>
<evidence type="ECO:0000259" key="10">
    <source>
        <dbReference type="SMART" id="SM00997"/>
    </source>
</evidence>
<protein>
    <recommendedName>
        <fullName evidence="5">Adenosylhomocysteinase</fullName>
        <ecNumber evidence="5">3.13.2.1</ecNumber>
    </recommendedName>
    <alternativeName>
        <fullName evidence="5">S-adenosyl-L-homocysteine hydrolase</fullName>
        <shortName evidence="5">AdoHcyase</shortName>
    </alternativeName>
</protein>
<dbReference type="CDD" id="cd00401">
    <property type="entry name" value="SAHH"/>
    <property type="match status" value="1"/>
</dbReference>
<dbReference type="InterPro" id="IPR015878">
    <property type="entry name" value="Ado_hCys_hydrolase_NAD-bd"/>
</dbReference>
<dbReference type="InterPro" id="IPR036291">
    <property type="entry name" value="NAD(P)-bd_dom_sf"/>
</dbReference>
<comment type="pathway">
    <text evidence="5 8">Amino-acid biosynthesis; L-homocysteine biosynthesis; L-homocysteine from S-adenosyl-L-homocysteine: step 1/1.</text>
</comment>
<evidence type="ECO:0000256" key="1">
    <source>
        <dbReference type="ARBA" id="ARBA00007122"/>
    </source>
</evidence>
<comment type="subcellular location">
    <subcellularLocation>
        <location evidence="5">Cytoplasm</location>
    </subcellularLocation>
</comment>
<dbReference type="PANTHER" id="PTHR23420:SF0">
    <property type="entry name" value="ADENOSYLHOMOCYSTEINASE"/>
    <property type="match status" value="1"/>
</dbReference>
<dbReference type="SUPFAM" id="SSF51735">
    <property type="entry name" value="NAD(P)-binding Rossmann-fold domains"/>
    <property type="match status" value="1"/>
</dbReference>
<dbReference type="GO" id="GO:0006730">
    <property type="term" value="P:one-carbon metabolic process"/>
    <property type="evidence" value="ECO:0007669"/>
    <property type="project" value="UniProtKB-UniRule"/>
</dbReference>
<proteinExistence type="inferred from homology"/>
<dbReference type="NCBIfam" id="TIGR00936">
    <property type="entry name" value="ahcY"/>
    <property type="match status" value="1"/>
</dbReference>
<accession>A0A9D1FJF4</accession>
<keyword evidence="4 5" id="KW-0520">NAD</keyword>
<dbReference type="InterPro" id="IPR020082">
    <property type="entry name" value="S-Ado-L-homoCys_hydrolase_CS"/>
</dbReference>
<comment type="similarity">
    <text evidence="1 5 9">Belongs to the adenosylhomocysteinase family.</text>
</comment>
<dbReference type="HAMAP" id="MF_00563">
    <property type="entry name" value="AdoHcyase"/>
    <property type="match status" value="1"/>
</dbReference>
<dbReference type="EMBL" id="DVJQ01000063">
    <property type="protein sequence ID" value="HIS74833.1"/>
    <property type="molecule type" value="Genomic_DNA"/>
</dbReference>
<sequence>MTQTTINYEIKDINLAQQGKKNIEWAFKDMPVLTRIMERFKKEQPFKGLRLTACVHVTKETAALCIAMQAGGADAVLAASNPLSTQDDVAAALVKYWNMPVYAIAGEDSDTYHRHVQMALDHKPHLIIDDGCDLVATVHKERQDLLENIIGSTEETTTGIIRLEAMEKQGSLKFPALGVNSSLTKHLYDNRYGTGQSVMDGFLRAANILLAGKTFVTCGYGWCGRGVATRARGMGANVIVTEVDPLKALEAAMDGFRVMPIAKAALEGDIFLCVTGDKNVVDVEHILKMKDGAFLANAGHFDVEVNVNGLRKHVKEYKNVRPNFDEWKLDNGKSVYVLAEGRLANLVCAEGHPASVMDMSFANQALGIEFILKNKGKLENKLYTLPKSVDEEIARIKLESMGIEIDTLTDEQQEYLNSWTSGT</sequence>
<keyword evidence="2 5" id="KW-0554">One-carbon metabolism</keyword>
<reference evidence="11" key="2">
    <citation type="journal article" date="2021" name="PeerJ">
        <title>Extensive microbial diversity within the chicken gut microbiome revealed by metagenomics and culture.</title>
        <authorList>
            <person name="Gilroy R."/>
            <person name="Ravi A."/>
            <person name="Getino M."/>
            <person name="Pursley I."/>
            <person name="Horton D.L."/>
            <person name="Alikhan N.F."/>
            <person name="Baker D."/>
            <person name="Gharbi K."/>
            <person name="Hall N."/>
            <person name="Watson M."/>
            <person name="Adriaenssens E.M."/>
            <person name="Foster-Nyarko E."/>
            <person name="Jarju S."/>
            <person name="Secka A."/>
            <person name="Antonio M."/>
            <person name="Oren A."/>
            <person name="Chaudhuri R.R."/>
            <person name="La Ragione R."/>
            <person name="Hildebrand F."/>
            <person name="Pallen M.J."/>
        </authorList>
    </citation>
    <scope>NUCLEOTIDE SEQUENCE</scope>
    <source>
        <strain evidence="11">CHK152-2871</strain>
    </source>
</reference>
<feature type="binding site" evidence="5 6">
    <location>
        <position position="130"/>
    </location>
    <ligand>
        <name>substrate</name>
    </ligand>
</feature>
<feature type="binding site" evidence="5 6">
    <location>
        <position position="185"/>
    </location>
    <ligand>
        <name>substrate</name>
    </ligand>
</feature>
<evidence type="ECO:0000256" key="4">
    <source>
        <dbReference type="ARBA" id="ARBA00023027"/>
    </source>
</evidence>
<dbReference type="SMART" id="SM00996">
    <property type="entry name" value="AdoHcyase"/>
    <property type="match status" value="1"/>
</dbReference>
<dbReference type="GO" id="GO:0004013">
    <property type="term" value="F:adenosylhomocysteinase activity"/>
    <property type="evidence" value="ECO:0007669"/>
    <property type="project" value="UniProtKB-UniRule"/>
</dbReference>
<evidence type="ECO:0000256" key="5">
    <source>
        <dbReference type="HAMAP-Rule" id="MF_00563"/>
    </source>
</evidence>
<feature type="binding site" evidence="7">
    <location>
        <position position="352"/>
    </location>
    <ligand>
        <name>NAD(+)</name>
        <dbReference type="ChEBI" id="CHEBI:57540"/>
    </ligand>
</feature>
<feature type="binding site" evidence="5 7">
    <location>
        <position position="345"/>
    </location>
    <ligand>
        <name>NAD(+)</name>
        <dbReference type="ChEBI" id="CHEBI:57540"/>
    </ligand>
</feature>
<dbReference type="PROSITE" id="PS00738">
    <property type="entry name" value="ADOHCYASE_1"/>
    <property type="match status" value="1"/>
</dbReference>
<dbReference type="Gene3D" id="3.40.50.720">
    <property type="entry name" value="NAD(P)-binding Rossmann-like Domain"/>
    <property type="match status" value="1"/>
</dbReference>
<feature type="binding site" evidence="5 6">
    <location>
        <position position="189"/>
    </location>
    <ligand>
        <name>substrate</name>
    </ligand>
</feature>